<sequence>MQRQRYHLDNATTTTYSCMWYQPGHQAPNLIEQIGSQGIKPSTLDDQTKATEKLKQLSTTFMFTPKVNSNQKRVKKIQEHETGDAVTVQLSGINPFFTPKSQF</sequence>
<dbReference type="HOGENOM" id="CLU_152180_1_0_1"/>
<name>A0A072TWU8_MEDTR</name>
<dbReference type="AlphaFoldDB" id="A0A072TWU8"/>
<protein>
    <submittedName>
        <fullName evidence="1 2">Uncharacterized protein</fullName>
    </submittedName>
</protein>
<proteinExistence type="predicted"/>
<dbReference type="Proteomes" id="UP000002051">
    <property type="component" value="Unassembled WGS sequence"/>
</dbReference>
<dbReference type="EnsemblPlants" id="KEH21969">
    <property type="protein sequence ID" value="KEH21969"/>
    <property type="gene ID" value="MTR_7g028535"/>
</dbReference>
<accession>A0A072TWU8</accession>
<keyword evidence="3" id="KW-1185">Reference proteome</keyword>
<reference evidence="1 3" key="2">
    <citation type="journal article" date="2014" name="BMC Genomics">
        <title>An improved genome release (version Mt4.0) for the model legume Medicago truncatula.</title>
        <authorList>
            <person name="Tang H."/>
            <person name="Krishnakumar V."/>
            <person name="Bidwell S."/>
            <person name="Rosen B."/>
            <person name="Chan A."/>
            <person name="Zhou S."/>
            <person name="Gentzbittel L."/>
            <person name="Childs K.L."/>
            <person name="Yandell M."/>
            <person name="Gundlach H."/>
            <person name="Mayer K.F."/>
            <person name="Schwartz D.C."/>
            <person name="Town C.D."/>
        </authorList>
    </citation>
    <scope>GENOME REANNOTATION</scope>
    <source>
        <strain evidence="1">A17</strain>
        <strain evidence="2 3">cv. Jemalong A17</strain>
    </source>
</reference>
<gene>
    <name evidence="1" type="ordered locus">MTR_7g028535</name>
</gene>
<evidence type="ECO:0000313" key="2">
    <source>
        <dbReference type="EnsemblPlants" id="KEH21969"/>
    </source>
</evidence>
<evidence type="ECO:0000313" key="3">
    <source>
        <dbReference type="Proteomes" id="UP000002051"/>
    </source>
</evidence>
<organism evidence="1 3">
    <name type="scientific">Medicago truncatula</name>
    <name type="common">Barrel medic</name>
    <name type="synonym">Medicago tribuloides</name>
    <dbReference type="NCBI Taxonomy" id="3880"/>
    <lineage>
        <taxon>Eukaryota</taxon>
        <taxon>Viridiplantae</taxon>
        <taxon>Streptophyta</taxon>
        <taxon>Embryophyta</taxon>
        <taxon>Tracheophyta</taxon>
        <taxon>Spermatophyta</taxon>
        <taxon>Magnoliopsida</taxon>
        <taxon>eudicotyledons</taxon>
        <taxon>Gunneridae</taxon>
        <taxon>Pentapetalae</taxon>
        <taxon>rosids</taxon>
        <taxon>fabids</taxon>
        <taxon>Fabales</taxon>
        <taxon>Fabaceae</taxon>
        <taxon>Papilionoideae</taxon>
        <taxon>50 kb inversion clade</taxon>
        <taxon>NPAAA clade</taxon>
        <taxon>Hologalegina</taxon>
        <taxon>IRL clade</taxon>
        <taxon>Trifolieae</taxon>
        <taxon>Medicago</taxon>
    </lineage>
</organism>
<evidence type="ECO:0000313" key="1">
    <source>
        <dbReference type="EMBL" id="KEH21969.1"/>
    </source>
</evidence>
<reference evidence="1 3" key="1">
    <citation type="journal article" date="2011" name="Nature">
        <title>The Medicago genome provides insight into the evolution of rhizobial symbioses.</title>
        <authorList>
            <person name="Young N.D."/>
            <person name="Debelle F."/>
            <person name="Oldroyd G.E."/>
            <person name="Geurts R."/>
            <person name="Cannon S.B."/>
            <person name="Udvardi M.K."/>
            <person name="Benedito V.A."/>
            <person name="Mayer K.F."/>
            <person name="Gouzy J."/>
            <person name="Schoof H."/>
            <person name="Van de Peer Y."/>
            <person name="Proost S."/>
            <person name="Cook D.R."/>
            <person name="Meyers B.C."/>
            <person name="Spannagl M."/>
            <person name="Cheung F."/>
            <person name="De Mita S."/>
            <person name="Krishnakumar V."/>
            <person name="Gundlach H."/>
            <person name="Zhou S."/>
            <person name="Mudge J."/>
            <person name="Bharti A.K."/>
            <person name="Murray J.D."/>
            <person name="Naoumkina M.A."/>
            <person name="Rosen B."/>
            <person name="Silverstein K.A."/>
            <person name="Tang H."/>
            <person name="Rombauts S."/>
            <person name="Zhao P.X."/>
            <person name="Zhou P."/>
            <person name="Barbe V."/>
            <person name="Bardou P."/>
            <person name="Bechner M."/>
            <person name="Bellec A."/>
            <person name="Berger A."/>
            <person name="Berges H."/>
            <person name="Bidwell S."/>
            <person name="Bisseling T."/>
            <person name="Choisne N."/>
            <person name="Couloux A."/>
            <person name="Denny R."/>
            <person name="Deshpande S."/>
            <person name="Dai X."/>
            <person name="Doyle J.J."/>
            <person name="Dudez A.M."/>
            <person name="Farmer A.D."/>
            <person name="Fouteau S."/>
            <person name="Franken C."/>
            <person name="Gibelin C."/>
            <person name="Gish J."/>
            <person name="Goldstein S."/>
            <person name="Gonzalez A.J."/>
            <person name="Green P.J."/>
            <person name="Hallab A."/>
            <person name="Hartog M."/>
            <person name="Hua A."/>
            <person name="Humphray S.J."/>
            <person name="Jeong D.H."/>
            <person name="Jing Y."/>
            <person name="Jocker A."/>
            <person name="Kenton S.M."/>
            <person name="Kim D.J."/>
            <person name="Klee K."/>
            <person name="Lai H."/>
            <person name="Lang C."/>
            <person name="Lin S."/>
            <person name="Macmil S.L."/>
            <person name="Magdelenat G."/>
            <person name="Matthews L."/>
            <person name="McCorrison J."/>
            <person name="Monaghan E.L."/>
            <person name="Mun J.H."/>
            <person name="Najar F.Z."/>
            <person name="Nicholson C."/>
            <person name="Noirot C."/>
            <person name="O'Bleness M."/>
            <person name="Paule C.R."/>
            <person name="Poulain J."/>
            <person name="Prion F."/>
            <person name="Qin B."/>
            <person name="Qu C."/>
            <person name="Retzel E.F."/>
            <person name="Riddle C."/>
            <person name="Sallet E."/>
            <person name="Samain S."/>
            <person name="Samson N."/>
            <person name="Sanders I."/>
            <person name="Saurat O."/>
            <person name="Scarpelli C."/>
            <person name="Schiex T."/>
            <person name="Segurens B."/>
            <person name="Severin A.J."/>
            <person name="Sherrier D.J."/>
            <person name="Shi R."/>
            <person name="Sims S."/>
            <person name="Singer S.R."/>
            <person name="Sinharoy S."/>
            <person name="Sterck L."/>
            <person name="Viollet A."/>
            <person name="Wang B.B."/>
            <person name="Wang K."/>
            <person name="Wang M."/>
            <person name="Wang X."/>
            <person name="Warfsmann J."/>
            <person name="Weissenbach J."/>
            <person name="White D.D."/>
            <person name="White J.D."/>
            <person name="Wiley G.B."/>
            <person name="Wincker P."/>
            <person name="Xing Y."/>
            <person name="Yang L."/>
            <person name="Yao Z."/>
            <person name="Ying F."/>
            <person name="Zhai J."/>
            <person name="Zhou L."/>
            <person name="Zuber A."/>
            <person name="Denarie J."/>
            <person name="Dixon R.A."/>
            <person name="May G.D."/>
            <person name="Schwartz D.C."/>
            <person name="Rogers J."/>
            <person name="Quetier F."/>
            <person name="Town C.D."/>
            <person name="Roe B.A."/>
        </authorList>
    </citation>
    <scope>NUCLEOTIDE SEQUENCE [LARGE SCALE GENOMIC DNA]</scope>
    <source>
        <strain evidence="1">A17</strain>
        <strain evidence="2 3">cv. Jemalong A17</strain>
    </source>
</reference>
<dbReference type="EMBL" id="CM001223">
    <property type="protein sequence ID" value="KEH21969.1"/>
    <property type="molecule type" value="Genomic_DNA"/>
</dbReference>
<reference evidence="2" key="3">
    <citation type="submission" date="2015-04" db="UniProtKB">
        <authorList>
            <consortium name="EnsemblPlants"/>
        </authorList>
    </citation>
    <scope>IDENTIFICATION</scope>
    <source>
        <strain evidence="2">cv. Jemalong A17</strain>
    </source>
</reference>